<reference evidence="2 3" key="1">
    <citation type="submission" date="2016-10" db="EMBL/GenBank/DDBJ databases">
        <authorList>
            <person name="de Groot N.N."/>
        </authorList>
    </citation>
    <scope>NUCLEOTIDE SEQUENCE [LARGE SCALE GENOMIC DNA]</scope>
    <source>
        <strain evidence="2 3">DSM 20117</strain>
    </source>
</reference>
<dbReference type="PANTHER" id="PTHR13847">
    <property type="entry name" value="SARCOSINE DEHYDROGENASE-RELATED"/>
    <property type="match status" value="1"/>
</dbReference>
<dbReference type="InterPro" id="IPR006076">
    <property type="entry name" value="FAD-dep_OxRdtase"/>
</dbReference>
<evidence type="ECO:0000313" key="2">
    <source>
        <dbReference type="EMBL" id="SDQ36557.1"/>
    </source>
</evidence>
<evidence type="ECO:0000259" key="1">
    <source>
        <dbReference type="Pfam" id="PF01266"/>
    </source>
</evidence>
<organism evidence="2 3">
    <name type="scientific">Crystallibacter crystallopoietes</name>
    <dbReference type="NCBI Taxonomy" id="37928"/>
    <lineage>
        <taxon>Bacteria</taxon>
        <taxon>Bacillati</taxon>
        <taxon>Actinomycetota</taxon>
        <taxon>Actinomycetes</taxon>
        <taxon>Micrococcales</taxon>
        <taxon>Micrococcaceae</taxon>
        <taxon>Crystallibacter</taxon>
    </lineage>
</organism>
<evidence type="ECO:0000313" key="3">
    <source>
        <dbReference type="Proteomes" id="UP000181917"/>
    </source>
</evidence>
<dbReference type="OrthoDB" id="9805852at2"/>
<dbReference type="Gene3D" id="3.30.9.10">
    <property type="entry name" value="D-Amino Acid Oxidase, subunit A, domain 2"/>
    <property type="match status" value="1"/>
</dbReference>
<dbReference type="InterPro" id="IPR036188">
    <property type="entry name" value="FAD/NAD-bd_sf"/>
</dbReference>
<accession>A0A1H1AA84</accession>
<keyword evidence="3" id="KW-1185">Reference proteome</keyword>
<dbReference type="SUPFAM" id="SSF51905">
    <property type="entry name" value="FAD/NAD(P)-binding domain"/>
    <property type="match status" value="1"/>
</dbReference>
<protein>
    <submittedName>
        <fullName evidence="2">Glycine/D-amino acid oxidase</fullName>
    </submittedName>
</protein>
<dbReference type="Pfam" id="PF01266">
    <property type="entry name" value="DAO"/>
    <property type="match status" value="1"/>
</dbReference>
<proteinExistence type="predicted"/>
<dbReference type="Gene3D" id="3.50.50.60">
    <property type="entry name" value="FAD/NAD(P)-binding domain"/>
    <property type="match status" value="1"/>
</dbReference>
<dbReference type="RefSeq" id="WP_074699347.1">
    <property type="nucleotide sequence ID" value="NZ_CP018863.1"/>
</dbReference>
<feature type="domain" description="FAD dependent oxidoreductase" evidence="1">
    <location>
        <begin position="53"/>
        <end position="414"/>
    </location>
</feature>
<dbReference type="Proteomes" id="UP000181917">
    <property type="component" value="Unassembled WGS sequence"/>
</dbReference>
<dbReference type="KEGG" id="acry:AC20117_13175"/>
<dbReference type="EMBL" id="FNKH01000002">
    <property type="protein sequence ID" value="SDQ36557.1"/>
    <property type="molecule type" value="Genomic_DNA"/>
</dbReference>
<name>A0A1H1AA84_9MICC</name>
<gene>
    <name evidence="2" type="ORF">SAMN04489742_0830</name>
</gene>
<dbReference type="STRING" id="37928.SAMN04489742_0830"/>
<dbReference type="PANTHER" id="PTHR13847:SF281">
    <property type="entry name" value="FAD DEPENDENT OXIDOREDUCTASE DOMAIN-CONTAINING PROTEIN"/>
    <property type="match status" value="1"/>
</dbReference>
<dbReference type="GO" id="GO:0005737">
    <property type="term" value="C:cytoplasm"/>
    <property type="evidence" value="ECO:0007669"/>
    <property type="project" value="TreeGrafter"/>
</dbReference>
<sequence>MSRAGTTYDDAERRIPQSRIQVTLAGASTTPYWLDDPSRPDPLPPLEGATATDLAVVGGGYTGLWTALMAKERNPDRRVVLLEGKRIGWAASGRNGGFCEASLTHGEANGEKHLPQETARLQELGLENLQQIADTVEKYGIDCGFEWTGTLSVATEDHQVEWLREDEGKDPDVVFLDRDAVRKELNSPLYRAGLWDKKSTAMLHPARLAWGLQRACLASGVEIYEHTPVRSISAATGGNGPVRLTTDGGTVTAAKVALATNVFPSLLKRTRLHTVPVYDYVLMTEPLTPEQLRAIGWHNRQGLSDLNNRFHYYRLATDPQGHQRILFGGYDAVYHYGRQVKAEYDQREETFARLAAHFYATFPQLESVKFTHKWGGAIDTCSRFFSFFTTAYGGRVAYAAGYTGLGVGATRFGANVLLDLLAGTPTERTRLQLVTKKPLPFPPEPLAWLGVKITTAAMIRSDRRQGRRGPWLKLMDAAGIGFDS</sequence>
<dbReference type="AlphaFoldDB" id="A0A1H1AA84"/>